<dbReference type="EMBL" id="RIAX01000010">
    <property type="protein sequence ID" value="RNF38690.1"/>
    <property type="molecule type" value="Genomic_DNA"/>
</dbReference>
<proteinExistence type="predicted"/>
<name>A0A3M8P5X6_9BACL</name>
<protein>
    <submittedName>
        <fullName evidence="2">TIGR02206 family membrane protein</fullName>
    </submittedName>
</protein>
<feature type="transmembrane region" description="Helical" evidence="1">
    <location>
        <begin position="105"/>
        <end position="123"/>
    </location>
</feature>
<accession>A0A3M8P5X6</accession>
<evidence type="ECO:0000313" key="2">
    <source>
        <dbReference type="EMBL" id="RNF38690.1"/>
    </source>
</evidence>
<evidence type="ECO:0000256" key="1">
    <source>
        <dbReference type="SAM" id="Phobius"/>
    </source>
</evidence>
<feature type="transmembrane region" description="Helical" evidence="1">
    <location>
        <begin position="50"/>
        <end position="69"/>
    </location>
</feature>
<keyword evidence="3" id="KW-1185">Reference proteome</keyword>
<feature type="transmembrane region" description="Helical" evidence="1">
    <location>
        <begin position="166"/>
        <end position="183"/>
    </location>
</feature>
<sequence length="246" mass="28229">MENWFGPGSPHDFQLFSTSHLVMLAIAAGGLILLSVTRKRWLAKERAFQWVRWTLFSLLLLSELSYQTWASIHGIWSFSGHVPLHLCGIASITALIGLLTLHKTWIQISFFIGIVPAFLALVTPDLPHDYHHYRFWKFFIHHTAIPWACLFLAFVKPAAITFRSVFFVYSLLVAYALVIGFFINPWSGANYLYLTQTPAAATPLDFFGDGIWYYLNLGLTALFLFLGQCFLWRQLVVKPEKRLSKR</sequence>
<feature type="transmembrane region" description="Helical" evidence="1">
    <location>
        <begin position="20"/>
        <end position="38"/>
    </location>
</feature>
<feature type="transmembrane region" description="Helical" evidence="1">
    <location>
        <begin position="75"/>
        <end position="98"/>
    </location>
</feature>
<dbReference type="InterPro" id="IPR011737">
    <property type="entry name" value="CHP02206_TP0381"/>
</dbReference>
<dbReference type="Pfam" id="PF14808">
    <property type="entry name" value="TMEM164"/>
    <property type="match status" value="1"/>
</dbReference>
<evidence type="ECO:0000313" key="3">
    <source>
        <dbReference type="Proteomes" id="UP000275473"/>
    </source>
</evidence>
<dbReference type="OrthoDB" id="9813172at2"/>
<keyword evidence="1" id="KW-1133">Transmembrane helix</keyword>
<reference evidence="2 3" key="1">
    <citation type="journal article" date="2018" name="Int. J. Syst. Evol. Microbiol.">
        <title>Planococcus salinus sp. nov., a moderately halophilic bacterium isolated from a saline-alkali soil.</title>
        <authorList>
            <person name="Gan L."/>
        </authorList>
    </citation>
    <scope>NUCLEOTIDE SEQUENCE [LARGE SCALE GENOMIC DNA]</scope>
    <source>
        <strain evidence="2 3">LCB217</strain>
    </source>
</reference>
<keyword evidence="1" id="KW-0472">Membrane</keyword>
<dbReference type="Proteomes" id="UP000275473">
    <property type="component" value="Unassembled WGS sequence"/>
</dbReference>
<dbReference type="RefSeq" id="WP_123166029.1">
    <property type="nucleotide sequence ID" value="NZ_RIAX01000010.1"/>
</dbReference>
<gene>
    <name evidence="2" type="ORF">EEX84_12690</name>
</gene>
<dbReference type="AlphaFoldDB" id="A0A3M8P5X6"/>
<feature type="transmembrane region" description="Helical" evidence="1">
    <location>
        <begin position="135"/>
        <end position="154"/>
    </location>
</feature>
<keyword evidence="1" id="KW-0812">Transmembrane</keyword>
<organism evidence="2 3">
    <name type="scientific">Planococcus salinus</name>
    <dbReference type="NCBI Taxonomy" id="1848460"/>
    <lineage>
        <taxon>Bacteria</taxon>
        <taxon>Bacillati</taxon>
        <taxon>Bacillota</taxon>
        <taxon>Bacilli</taxon>
        <taxon>Bacillales</taxon>
        <taxon>Caryophanaceae</taxon>
        <taxon>Planococcus</taxon>
    </lineage>
</organism>
<dbReference type="NCBIfam" id="TIGR02206">
    <property type="entry name" value="intg_mem_TP0381"/>
    <property type="match status" value="1"/>
</dbReference>
<feature type="transmembrane region" description="Helical" evidence="1">
    <location>
        <begin position="211"/>
        <end position="232"/>
    </location>
</feature>
<comment type="caution">
    <text evidence="2">The sequence shown here is derived from an EMBL/GenBank/DDBJ whole genome shotgun (WGS) entry which is preliminary data.</text>
</comment>